<evidence type="ECO:0000313" key="4">
    <source>
        <dbReference type="Proteomes" id="UP000886757"/>
    </source>
</evidence>
<feature type="domain" description="Glycosyltransferase 2-like" evidence="1">
    <location>
        <begin position="420"/>
        <end position="541"/>
    </location>
</feature>
<dbReference type="SUPFAM" id="SSF53448">
    <property type="entry name" value="Nucleotide-diphospho-sugar transferases"/>
    <property type="match status" value="2"/>
</dbReference>
<evidence type="ECO:0000259" key="2">
    <source>
        <dbReference type="Pfam" id="PF13632"/>
    </source>
</evidence>
<dbReference type="InterPro" id="IPR029044">
    <property type="entry name" value="Nucleotide-diphossugar_trans"/>
</dbReference>
<dbReference type="AlphaFoldDB" id="A0A9D1AAI5"/>
<comment type="caution">
    <text evidence="3">The sequence shown here is derived from an EMBL/GenBank/DDBJ whole genome shotgun (WGS) entry which is preliminary data.</text>
</comment>
<evidence type="ECO:0000259" key="1">
    <source>
        <dbReference type="Pfam" id="PF00535"/>
    </source>
</evidence>
<dbReference type="InterPro" id="IPR001173">
    <property type="entry name" value="Glyco_trans_2-like"/>
</dbReference>
<dbReference type="CDD" id="cd04186">
    <property type="entry name" value="GT_2_like_c"/>
    <property type="match status" value="1"/>
</dbReference>
<dbReference type="Proteomes" id="UP000886757">
    <property type="component" value="Unassembled WGS sequence"/>
</dbReference>
<reference evidence="3" key="2">
    <citation type="journal article" date="2021" name="PeerJ">
        <title>Extensive microbial diversity within the chicken gut microbiome revealed by metagenomics and culture.</title>
        <authorList>
            <person name="Gilroy R."/>
            <person name="Ravi A."/>
            <person name="Getino M."/>
            <person name="Pursley I."/>
            <person name="Horton D.L."/>
            <person name="Alikhan N.F."/>
            <person name="Baker D."/>
            <person name="Gharbi K."/>
            <person name="Hall N."/>
            <person name="Watson M."/>
            <person name="Adriaenssens E.M."/>
            <person name="Foster-Nyarko E."/>
            <person name="Jarju S."/>
            <person name="Secka A."/>
            <person name="Antonio M."/>
            <person name="Oren A."/>
            <person name="Chaudhuri R.R."/>
            <person name="La Ragione R."/>
            <person name="Hildebrand F."/>
            <person name="Pallen M.J."/>
        </authorList>
    </citation>
    <scope>NUCLEOTIDE SEQUENCE</scope>
    <source>
        <strain evidence="3">ChiSjej4B22-8148</strain>
    </source>
</reference>
<dbReference type="EMBL" id="DVGK01000023">
    <property type="protein sequence ID" value="HIR12576.1"/>
    <property type="molecule type" value="Genomic_DNA"/>
</dbReference>
<accession>A0A9D1AAI5</accession>
<dbReference type="Gene3D" id="3.90.550.10">
    <property type="entry name" value="Spore Coat Polysaccharide Biosynthesis Protein SpsA, Chain A"/>
    <property type="match status" value="2"/>
</dbReference>
<reference evidence="3" key="1">
    <citation type="submission" date="2020-10" db="EMBL/GenBank/DDBJ databases">
        <authorList>
            <person name="Gilroy R."/>
        </authorList>
    </citation>
    <scope>NUCLEOTIDE SEQUENCE</scope>
    <source>
        <strain evidence="3">ChiSjej4B22-8148</strain>
    </source>
</reference>
<dbReference type="Pfam" id="PF00535">
    <property type="entry name" value="Glycos_transf_2"/>
    <property type="match status" value="2"/>
</dbReference>
<sequence length="699" mass="79662">MSALLGKKFAACHIDRVESHYGNIMIRGWAAGLKKSQGTGGGNLEISVLDGKGKRLQVYTERLVRDDVNQMFGLEAGLKTGFHILVDRAVLDTPEVFLVFSDGKESLKKKLRVNVHGPAARLYYTHFSQKRQEDYDLWVRRQAPGVREAREQKKQKFARNPLFSVVIPLYNTPRSFLKEIVDSVLEQTYPKVELCLADGSEGSEIEGWLRRNYPREKRIRYRKLRENRGISENTNAAIKMARGEFIFFADHDDVLARDAMYEAARAVNADPRIDVIYTDEDKINRSGTAYFAPHFKPDFSMELLCCNNYICHLFGVRRDLLKKAGLLDPKYDGAQDYDLVLRCCEKAEQICHIPRVLYHWRTHPASTAGNPDSKKYAFEAGRRAVQAHYERTGIPARVENTDLLGRYRTYYEISGNPKVTILIPNRDHGEDLARCIRSVQGKTAYENYEILVIENNSREKETFELYRELQENGEARVITWEHPFQYAALHNFAVKEARGDYLVFLNNDTEVISESWLEEMLGICQKPQVGAVGAKLFYPDGTIQHAGVILGLGGVAGHIYAGFPGDRDGYAARLVSVQDLSAVTGACMMTKKAVYQELGGMDERFAVAYNDVDYCLRLREAGYSVVFTPYAALYHYESKTRGYEDTLEKQKRLEKETEAFRKRWGELLKKGDPFYNPNLSLKKADCSLRLSGEERQGEG</sequence>
<organism evidence="3 4">
    <name type="scientific">Candidatus Choladousia intestinavium</name>
    <dbReference type="NCBI Taxonomy" id="2840727"/>
    <lineage>
        <taxon>Bacteria</taxon>
        <taxon>Bacillati</taxon>
        <taxon>Bacillota</taxon>
        <taxon>Clostridia</taxon>
        <taxon>Lachnospirales</taxon>
        <taxon>Lachnospiraceae</taxon>
        <taxon>Lachnospiraceae incertae sedis</taxon>
        <taxon>Candidatus Choladousia</taxon>
    </lineage>
</organism>
<evidence type="ECO:0000313" key="3">
    <source>
        <dbReference type="EMBL" id="HIR12576.1"/>
    </source>
</evidence>
<dbReference type="Pfam" id="PF13632">
    <property type="entry name" value="Glyco_trans_2_3"/>
    <property type="match status" value="1"/>
</dbReference>
<dbReference type="GO" id="GO:0016757">
    <property type="term" value="F:glycosyltransferase activity"/>
    <property type="evidence" value="ECO:0007669"/>
    <property type="project" value="UniProtKB-KW"/>
</dbReference>
<dbReference type="PANTHER" id="PTHR43179">
    <property type="entry name" value="RHAMNOSYLTRANSFERASE WBBL"/>
    <property type="match status" value="1"/>
</dbReference>
<dbReference type="CDD" id="cd04184">
    <property type="entry name" value="GT2_RfbC_Mx_like"/>
    <property type="match status" value="1"/>
</dbReference>
<gene>
    <name evidence="3" type="ORF">IAB31_01475</name>
</gene>
<dbReference type="PANTHER" id="PTHR43179:SF7">
    <property type="entry name" value="RHAMNOSYLTRANSFERASE WBBL"/>
    <property type="match status" value="1"/>
</dbReference>
<protein>
    <submittedName>
        <fullName evidence="3">Glycosyltransferase</fullName>
    </submittedName>
</protein>
<feature type="domain" description="Glycosyltransferase 2-like" evidence="1">
    <location>
        <begin position="164"/>
        <end position="323"/>
    </location>
</feature>
<feature type="domain" description="Glycosyltransferase 2-like" evidence="2">
    <location>
        <begin position="543"/>
        <end position="652"/>
    </location>
</feature>
<name>A0A9D1AAI5_9FIRM</name>
<proteinExistence type="predicted"/>